<feature type="compositionally biased region" description="Basic and acidic residues" evidence="2">
    <location>
        <begin position="775"/>
        <end position="823"/>
    </location>
</feature>
<feature type="region of interest" description="Disordered" evidence="2">
    <location>
        <begin position="295"/>
        <end position="327"/>
    </location>
</feature>
<feature type="compositionally biased region" description="Basic and acidic residues" evidence="2">
    <location>
        <begin position="41"/>
        <end position="54"/>
    </location>
</feature>
<organism evidence="3 4">
    <name type="scientific">Pristionchus mayeri</name>
    <dbReference type="NCBI Taxonomy" id="1317129"/>
    <lineage>
        <taxon>Eukaryota</taxon>
        <taxon>Metazoa</taxon>
        <taxon>Ecdysozoa</taxon>
        <taxon>Nematoda</taxon>
        <taxon>Chromadorea</taxon>
        <taxon>Rhabditida</taxon>
        <taxon>Rhabditina</taxon>
        <taxon>Diplogasteromorpha</taxon>
        <taxon>Diplogasteroidea</taxon>
        <taxon>Neodiplogasteridae</taxon>
        <taxon>Pristionchus</taxon>
    </lineage>
</organism>
<dbReference type="EMBL" id="BTRK01000004">
    <property type="protein sequence ID" value="GMR47914.1"/>
    <property type="molecule type" value="Genomic_DNA"/>
</dbReference>
<feature type="region of interest" description="Disordered" evidence="2">
    <location>
        <begin position="762"/>
        <end position="941"/>
    </location>
</feature>
<feature type="compositionally biased region" description="Acidic residues" evidence="2">
    <location>
        <begin position="825"/>
        <end position="847"/>
    </location>
</feature>
<name>A0AAN5CNZ1_9BILA</name>
<feature type="compositionally biased region" description="Basic and acidic residues" evidence="2">
    <location>
        <begin position="1030"/>
        <end position="1049"/>
    </location>
</feature>
<feature type="compositionally biased region" description="Polar residues" evidence="2">
    <location>
        <begin position="309"/>
        <end position="319"/>
    </location>
</feature>
<feature type="compositionally biased region" description="Basic and acidic residues" evidence="2">
    <location>
        <begin position="848"/>
        <end position="878"/>
    </location>
</feature>
<feature type="non-terminal residue" evidence="3">
    <location>
        <position position="1"/>
    </location>
</feature>
<feature type="coiled-coil region" evidence="1">
    <location>
        <begin position="706"/>
        <end position="759"/>
    </location>
</feature>
<feature type="compositionally biased region" description="Basic and acidic residues" evidence="2">
    <location>
        <begin position="470"/>
        <end position="500"/>
    </location>
</feature>
<gene>
    <name evidence="3" type="ORF">PMAYCL1PPCAC_18109</name>
</gene>
<feature type="non-terminal residue" evidence="3">
    <location>
        <position position="1185"/>
    </location>
</feature>
<feature type="region of interest" description="Disordered" evidence="2">
    <location>
        <begin position="246"/>
        <end position="279"/>
    </location>
</feature>
<feature type="region of interest" description="Disordered" evidence="2">
    <location>
        <begin position="375"/>
        <end position="398"/>
    </location>
</feature>
<feature type="compositionally biased region" description="Polar residues" evidence="2">
    <location>
        <begin position="455"/>
        <end position="469"/>
    </location>
</feature>
<sequence length="1185" mass="134259">PARPAPPLVEAEDTHRTNITFTNSLSRRLDRSITSFTSEGDTEKEGPDEEMERRREWIGEGRKEHRRGREWIGEERKEHRRGSSVHVIYTHKRFSHSIELEDSEELAALHKEISHFELGLRKSNEIREYDQEDARSDRSSDSLRASRAFTSMQNVTRMDKELAEMPLHTSHSVSCVDECGKRHPKGLNIFELCEQHSYTDHLLTNVDFLCRLNFFANRLTEQIAEVAVRDIRSFYRQHSNPRARYFSDMGIGSHSNSDAMEEEEEEERRSFTVEPEQPEDVSSFGLFSFLAPKQRSVSRSGDRPRSALNFFSPSPSPTSLKRRVDQSDSSIDILHLVRRSSGVDSRASDSSPIPDHALAGLNEAEREHVKRVIESARKSSHSPAVSRRPSSTLPLHEMGDFSDTERAHIQQVLEKAESRGSSPFVIRVPSHGRVGRTDSSVSYDTPTPPPGRIITQASFSDDDYNSSMRSIDKAIRRAERESSLRDSPKNSREEEEKDKVISASEKMSLLPSSIPSSLPSSLPTETRILTGRRACPDRSDSLIQSEEKRQSPASPPFTIQGFKSFFGKTTSNVMNLTKKAISSDLPTHFNPISIIERRRSRDGPPLSPRPPSTISEVSEEEMEHMRRVTERAETEGAMGGMSPRPISSLFSFNALHEVSPMGGVSDAEMDQIRRINEMAGIHIDFTPILPVPSIEGRGAEEETILTEEEMEHLRKMEEMARRMDEEIMMNMERREEKKRDEEKEEMRKIEEMVERDEMMRVREWNEERGEEVEEAERSGRMEKEQSFTQEELDHIRRVKEAAEMDMREIRMENLVEKPRRSSSDESGETESEDEERSNESDEEEERKEEENKVDRTEKKKERGDSEERREEGERKNDEREEDEAMMISSGEYKREEEKERGREEIAPSRSRVSLESRRERKSLGGFSARSVEELQMDDEPSVNEWYEEQMAYMRESIADDEEWERREMEREESLLLGGDKGDNPPESVHLLRGSLHSPLMTSSSTVPQLEALQSIPVVGRESISSSSSVWREEGREDYPSPIPLRERSNDTSTSTSSSSLLGMFGGKKSGGFGFGGLGKIAGDAIGKAKAASGQLQQTALAAAAEMTKTTSSMSIPSAAKSVDPSPVPSIPTSPLPIHPGDIIPHGMEGLSEEERMKIMAVISCAELDSHFASVPQIVSPLPPSS</sequence>
<keyword evidence="1" id="KW-0175">Coiled coil</keyword>
<feature type="region of interest" description="Disordered" evidence="2">
    <location>
        <begin position="31"/>
        <end position="54"/>
    </location>
</feature>
<feature type="region of interest" description="Disordered" evidence="2">
    <location>
        <begin position="1023"/>
        <end position="1061"/>
    </location>
</feature>
<feature type="region of interest" description="Disordered" evidence="2">
    <location>
        <begin position="340"/>
        <end position="362"/>
    </location>
</feature>
<accession>A0AAN5CNZ1</accession>
<comment type="caution">
    <text evidence="3">The sequence shown here is derived from an EMBL/GenBank/DDBJ whole genome shotgun (WGS) entry which is preliminary data.</text>
</comment>
<feature type="region of interest" description="Disordered" evidence="2">
    <location>
        <begin position="414"/>
        <end position="556"/>
    </location>
</feature>
<feature type="compositionally biased region" description="Low complexity" evidence="2">
    <location>
        <begin position="1051"/>
        <end position="1061"/>
    </location>
</feature>
<feature type="compositionally biased region" description="Basic and acidic residues" evidence="2">
    <location>
        <begin position="963"/>
        <end position="983"/>
    </location>
</feature>
<feature type="compositionally biased region" description="Low complexity" evidence="2">
    <location>
        <begin position="508"/>
        <end position="523"/>
    </location>
</feature>
<proteinExistence type="predicted"/>
<evidence type="ECO:0000256" key="2">
    <source>
        <dbReference type="SAM" id="MobiDB-lite"/>
    </source>
</evidence>
<dbReference type="Proteomes" id="UP001328107">
    <property type="component" value="Unassembled WGS sequence"/>
</dbReference>
<protein>
    <submittedName>
        <fullName evidence="3">Uncharacterized protein</fullName>
    </submittedName>
</protein>
<feature type="region of interest" description="Disordered" evidence="2">
    <location>
        <begin position="597"/>
        <end position="621"/>
    </location>
</feature>
<keyword evidence="4" id="KW-1185">Reference proteome</keyword>
<evidence type="ECO:0000313" key="4">
    <source>
        <dbReference type="Proteomes" id="UP001328107"/>
    </source>
</evidence>
<evidence type="ECO:0000313" key="3">
    <source>
        <dbReference type="EMBL" id="GMR47914.1"/>
    </source>
</evidence>
<reference evidence="4" key="1">
    <citation type="submission" date="2022-10" db="EMBL/GenBank/DDBJ databases">
        <title>Genome assembly of Pristionchus species.</title>
        <authorList>
            <person name="Yoshida K."/>
            <person name="Sommer R.J."/>
        </authorList>
    </citation>
    <scope>NUCLEOTIDE SEQUENCE [LARGE SCALE GENOMIC DNA]</scope>
    <source>
        <strain evidence="4">RS5460</strain>
    </source>
</reference>
<evidence type="ECO:0000256" key="1">
    <source>
        <dbReference type="SAM" id="Coils"/>
    </source>
</evidence>
<dbReference type="AlphaFoldDB" id="A0AAN5CNZ1"/>
<feature type="compositionally biased region" description="Low complexity" evidence="2">
    <location>
        <begin position="340"/>
        <end position="351"/>
    </location>
</feature>
<feature type="compositionally biased region" description="Basic and acidic residues" evidence="2">
    <location>
        <begin position="534"/>
        <end position="550"/>
    </location>
</feature>
<feature type="compositionally biased region" description="Basic and acidic residues" evidence="2">
    <location>
        <begin position="891"/>
        <end position="922"/>
    </location>
</feature>
<feature type="region of interest" description="Disordered" evidence="2">
    <location>
        <begin position="961"/>
        <end position="990"/>
    </location>
</feature>